<feature type="compositionally biased region" description="Basic and acidic residues" evidence="2">
    <location>
        <begin position="16"/>
        <end position="40"/>
    </location>
</feature>
<dbReference type="AlphaFoldDB" id="A0A8S1HIF3"/>
<dbReference type="Proteomes" id="UP000835052">
    <property type="component" value="Unassembled WGS sequence"/>
</dbReference>
<comment type="similarity">
    <text evidence="1">Belongs to the villin/gelsolin family.</text>
</comment>
<dbReference type="Gene3D" id="1.10.950.10">
    <property type="entry name" value="Villin headpiece domain"/>
    <property type="match status" value="1"/>
</dbReference>
<gene>
    <name evidence="4" type="ORF">CAUJ_LOCUS12202</name>
</gene>
<dbReference type="GO" id="GO:0051014">
    <property type="term" value="P:actin filament severing"/>
    <property type="evidence" value="ECO:0007669"/>
    <property type="project" value="TreeGrafter"/>
</dbReference>
<evidence type="ECO:0000256" key="2">
    <source>
        <dbReference type="SAM" id="MobiDB-lite"/>
    </source>
</evidence>
<protein>
    <recommendedName>
        <fullName evidence="3">HP domain-containing protein</fullName>
    </recommendedName>
</protein>
<dbReference type="PANTHER" id="PTHR11977:SF45">
    <property type="entry name" value="SUPERVILLIN"/>
    <property type="match status" value="1"/>
</dbReference>
<dbReference type="Gene3D" id="3.40.20.10">
    <property type="entry name" value="Severin"/>
    <property type="match status" value="4"/>
</dbReference>
<dbReference type="InterPro" id="IPR029006">
    <property type="entry name" value="ADF-H/Gelsolin-like_dom_sf"/>
</dbReference>
<feature type="domain" description="HP" evidence="3">
    <location>
        <begin position="790"/>
        <end position="854"/>
    </location>
</feature>
<dbReference type="SMART" id="SM00262">
    <property type="entry name" value="GEL"/>
    <property type="match status" value="3"/>
</dbReference>
<proteinExistence type="inferred from homology"/>
<dbReference type="GO" id="GO:0005546">
    <property type="term" value="F:phosphatidylinositol-4,5-bisphosphate binding"/>
    <property type="evidence" value="ECO:0007669"/>
    <property type="project" value="TreeGrafter"/>
</dbReference>
<dbReference type="SUPFAM" id="SSF47050">
    <property type="entry name" value="VHP, Villin headpiece domain"/>
    <property type="match status" value="1"/>
</dbReference>
<organism evidence="4 5">
    <name type="scientific">Caenorhabditis auriculariae</name>
    <dbReference type="NCBI Taxonomy" id="2777116"/>
    <lineage>
        <taxon>Eukaryota</taxon>
        <taxon>Metazoa</taxon>
        <taxon>Ecdysozoa</taxon>
        <taxon>Nematoda</taxon>
        <taxon>Chromadorea</taxon>
        <taxon>Rhabditida</taxon>
        <taxon>Rhabditina</taxon>
        <taxon>Rhabditomorpha</taxon>
        <taxon>Rhabditoidea</taxon>
        <taxon>Rhabditidae</taxon>
        <taxon>Peloderinae</taxon>
        <taxon>Caenorhabditis</taxon>
    </lineage>
</organism>
<sequence>MFSNNKVKSGIVQENEDPRRQKNELFKENRRENKSADAEEVIGRESSILNSQLIELPIISSSNKNPSSVALKPTNIALGLENFFKCSEAPSYSPDHMDGDIDLDSIFPCSSNVLPRLPTPFCKTNHSKRNTPNSRISQDDLFESQSKYVKSKYSENNNVVEELNFARSALKTKQIECPFPEVMVIQFRGSKKVDVRLVAPFLNSINDHGCFVIVTRNELYQYEGDKSNILERNTAVRFCTSIVSKSELFCYAKKATIVTGDPLNSILVSALEPGEDFPERFQSVDGFENVASECNVVYRVVGGAQVEVLLYGRRLSISLLNPDEVFVFDFGSEIYVWTGKNSRNQDKLTATDFSRQLLGKNVSNARLVFGVPDNQRPKWALSRRVYQNAQDPLFTFKFDDWKENVSKKCIPVKASPSRKIFEKRAIVKDSPEELATRMLAEEPSAPVLTLENHEFKRDLKDVVTEDVSLWHLVDENLEPIDFSNVFYSTKCYVLRWKYRIQVSGVRRMKTGEVEERTTGRTRIAFFYWLGSRTTPKQHGLCALRIRDIDKDKSPHIRVEQGNEHSVFLALFNGSFVTKFNDEPKARFVLLGGTQTEAFLSQVEHEEPLRSHAVYLDLSSHVSGIAGSKCSAAHIRFLLTFIDTHGKFFGINNLSEVEINVEGDDKKLKWIDSEGRKKAPSFYRIFENDFEQLHHPHTHNDCAFTFSQNSLRDCVLVDIGGALWLWSEQPATTFALKVAQKYWAGRRGPSFLVQKGDEPNGFKALFVHWQDWEENVQNNSSSPKSLSSVLADRLRTFNVKELRERKELPEGMDLRRLEEYLSEDDFFKVFHMDREEFFSLPQWKQIELRKQVGLF</sequence>
<dbReference type="GO" id="GO:0005737">
    <property type="term" value="C:cytoplasm"/>
    <property type="evidence" value="ECO:0007669"/>
    <property type="project" value="TreeGrafter"/>
</dbReference>
<dbReference type="InterPro" id="IPR003128">
    <property type="entry name" value="Villin_headpiece"/>
</dbReference>
<dbReference type="GO" id="GO:0015629">
    <property type="term" value="C:actin cytoskeleton"/>
    <property type="evidence" value="ECO:0007669"/>
    <property type="project" value="TreeGrafter"/>
</dbReference>
<dbReference type="SUPFAM" id="SSF55753">
    <property type="entry name" value="Actin depolymerizing proteins"/>
    <property type="match status" value="4"/>
</dbReference>
<evidence type="ECO:0000259" key="3">
    <source>
        <dbReference type="PROSITE" id="PS51089"/>
    </source>
</evidence>
<dbReference type="EMBL" id="CAJGYM010000070">
    <property type="protein sequence ID" value="CAD6196287.1"/>
    <property type="molecule type" value="Genomic_DNA"/>
</dbReference>
<dbReference type="PROSITE" id="PS51089">
    <property type="entry name" value="HP"/>
    <property type="match status" value="1"/>
</dbReference>
<dbReference type="PANTHER" id="PTHR11977">
    <property type="entry name" value="VILLIN"/>
    <property type="match status" value="1"/>
</dbReference>
<accession>A0A8S1HIF3</accession>
<dbReference type="InterPro" id="IPR007122">
    <property type="entry name" value="Villin/Gelsolin"/>
</dbReference>
<name>A0A8S1HIF3_9PELO</name>
<dbReference type="Pfam" id="PF00626">
    <property type="entry name" value="Gelsolin"/>
    <property type="match status" value="1"/>
</dbReference>
<comment type="caution">
    <text evidence="4">The sequence shown here is derived from an EMBL/GenBank/DDBJ whole genome shotgun (WGS) entry which is preliminary data.</text>
</comment>
<evidence type="ECO:0000256" key="1">
    <source>
        <dbReference type="ARBA" id="ARBA00008418"/>
    </source>
</evidence>
<dbReference type="GO" id="GO:0051016">
    <property type="term" value="P:barbed-end actin filament capping"/>
    <property type="evidence" value="ECO:0007669"/>
    <property type="project" value="TreeGrafter"/>
</dbReference>
<keyword evidence="5" id="KW-1185">Reference proteome</keyword>
<feature type="region of interest" description="Disordered" evidence="2">
    <location>
        <begin position="1"/>
        <end position="40"/>
    </location>
</feature>
<dbReference type="GO" id="GO:0051015">
    <property type="term" value="F:actin filament binding"/>
    <property type="evidence" value="ECO:0007669"/>
    <property type="project" value="InterPro"/>
</dbReference>
<reference evidence="4" key="1">
    <citation type="submission" date="2020-10" db="EMBL/GenBank/DDBJ databases">
        <authorList>
            <person name="Kikuchi T."/>
        </authorList>
    </citation>
    <scope>NUCLEOTIDE SEQUENCE</scope>
    <source>
        <strain evidence="4">NKZ352</strain>
    </source>
</reference>
<dbReference type="SMART" id="SM00153">
    <property type="entry name" value="VHP"/>
    <property type="match status" value="1"/>
</dbReference>
<dbReference type="GO" id="GO:0008154">
    <property type="term" value="P:actin polymerization or depolymerization"/>
    <property type="evidence" value="ECO:0007669"/>
    <property type="project" value="TreeGrafter"/>
</dbReference>
<dbReference type="Pfam" id="PF02209">
    <property type="entry name" value="VHP"/>
    <property type="match status" value="1"/>
</dbReference>
<dbReference type="InterPro" id="IPR036886">
    <property type="entry name" value="Villin_headpiece_dom_sf"/>
</dbReference>
<dbReference type="InterPro" id="IPR007123">
    <property type="entry name" value="Gelsolin-like_dom"/>
</dbReference>
<evidence type="ECO:0000313" key="4">
    <source>
        <dbReference type="EMBL" id="CAD6196287.1"/>
    </source>
</evidence>
<dbReference type="OrthoDB" id="28894at2759"/>
<evidence type="ECO:0000313" key="5">
    <source>
        <dbReference type="Proteomes" id="UP000835052"/>
    </source>
</evidence>